<reference evidence="3 4" key="1">
    <citation type="journal article" date="2018" name="Science">
        <title>The opium poppy genome and morphinan production.</title>
        <authorList>
            <person name="Guo L."/>
            <person name="Winzer T."/>
            <person name="Yang X."/>
            <person name="Li Y."/>
            <person name="Ning Z."/>
            <person name="He Z."/>
            <person name="Teodor R."/>
            <person name="Lu Y."/>
            <person name="Bowser T.A."/>
            <person name="Graham I.A."/>
            <person name="Ye K."/>
        </authorList>
    </citation>
    <scope>NUCLEOTIDE SEQUENCE [LARGE SCALE GENOMIC DNA]</scope>
    <source>
        <strain evidence="4">cv. HN1</strain>
        <tissue evidence="3">Leaves</tissue>
    </source>
</reference>
<dbReference type="InterPro" id="IPR032675">
    <property type="entry name" value="LRR_dom_sf"/>
</dbReference>
<dbReference type="PANTHER" id="PTHR47186:SF57">
    <property type="entry name" value="OS02G0478300 PROTEIN"/>
    <property type="match status" value="1"/>
</dbReference>
<dbReference type="PANTHER" id="PTHR47186">
    <property type="entry name" value="LEUCINE-RICH REPEAT-CONTAINING PROTEIN 57"/>
    <property type="match status" value="1"/>
</dbReference>
<protein>
    <recommendedName>
        <fullName evidence="2">Disease resistance R13L4/SHOC-2-like LRR domain-containing protein</fullName>
    </recommendedName>
</protein>
<dbReference type="Gramene" id="RZC62259">
    <property type="protein sequence ID" value="RZC62259"/>
    <property type="gene ID" value="C5167_024021"/>
</dbReference>
<evidence type="ECO:0000259" key="2">
    <source>
        <dbReference type="Pfam" id="PF23598"/>
    </source>
</evidence>
<dbReference type="Pfam" id="PF23598">
    <property type="entry name" value="LRR_14"/>
    <property type="match status" value="1"/>
</dbReference>
<dbReference type="InterPro" id="IPR001611">
    <property type="entry name" value="Leu-rich_rpt"/>
</dbReference>
<dbReference type="Gene3D" id="3.80.10.10">
    <property type="entry name" value="Ribonuclease Inhibitor"/>
    <property type="match status" value="2"/>
</dbReference>
<keyword evidence="4" id="KW-1185">Reference proteome</keyword>
<sequence length="154" mass="17189">MGDCKNIESLFTNRNLRVLYLSGSTIQSLPASISKLRLLRYLNLSRCQKLDALHDGLINSLPWIDEKLKAPGCFVYRNKKSCLKLPENIGALKQLRSLDISHTEVSKLPTSIIDLHKLAKLRLHSCPNLKALPRGIEGLGCLLKIDTSGTQIKD</sequence>
<dbReference type="Pfam" id="PF13855">
    <property type="entry name" value="LRR_8"/>
    <property type="match status" value="1"/>
</dbReference>
<dbReference type="Proteomes" id="UP000316621">
    <property type="component" value="Chromosome 5"/>
</dbReference>
<dbReference type="AlphaFoldDB" id="A0A4Y7JR82"/>
<evidence type="ECO:0000313" key="4">
    <source>
        <dbReference type="Proteomes" id="UP000316621"/>
    </source>
</evidence>
<gene>
    <name evidence="3" type="ORF">C5167_024021</name>
</gene>
<organism evidence="3 4">
    <name type="scientific">Papaver somniferum</name>
    <name type="common">Opium poppy</name>
    <dbReference type="NCBI Taxonomy" id="3469"/>
    <lineage>
        <taxon>Eukaryota</taxon>
        <taxon>Viridiplantae</taxon>
        <taxon>Streptophyta</taxon>
        <taxon>Embryophyta</taxon>
        <taxon>Tracheophyta</taxon>
        <taxon>Spermatophyta</taxon>
        <taxon>Magnoliopsida</taxon>
        <taxon>Ranunculales</taxon>
        <taxon>Papaveraceae</taxon>
        <taxon>Papaveroideae</taxon>
        <taxon>Papaver</taxon>
    </lineage>
</organism>
<dbReference type="EMBL" id="CM010719">
    <property type="protein sequence ID" value="RZC62259.1"/>
    <property type="molecule type" value="Genomic_DNA"/>
</dbReference>
<name>A0A4Y7JR82_PAPSO</name>
<accession>A0A4Y7JR82</accession>
<evidence type="ECO:0000256" key="1">
    <source>
        <dbReference type="ARBA" id="ARBA00022737"/>
    </source>
</evidence>
<feature type="domain" description="Disease resistance R13L4/SHOC-2-like LRR" evidence="2">
    <location>
        <begin position="81"/>
        <end position="147"/>
    </location>
</feature>
<evidence type="ECO:0000313" key="3">
    <source>
        <dbReference type="EMBL" id="RZC62259.1"/>
    </source>
</evidence>
<keyword evidence="1" id="KW-0677">Repeat</keyword>
<proteinExistence type="predicted"/>
<dbReference type="SUPFAM" id="SSF52047">
    <property type="entry name" value="RNI-like"/>
    <property type="match status" value="1"/>
</dbReference>
<dbReference type="InterPro" id="IPR055414">
    <property type="entry name" value="LRR_R13L4/SHOC2-like"/>
</dbReference>